<dbReference type="Gene3D" id="1.10.3720.10">
    <property type="entry name" value="MetI-like"/>
    <property type="match status" value="1"/>
</dbReference>
<comment type="similarity">
    <text evidence="7">Belongs to the binding-protein-dependent transport system permease family.</text>
</comment>
<feature type="domain" description="ABC transmembrane type-1" evidence="8">
    <location>
        <begin position="102"/>
        <end position="307"/>
    </location>
</feature>
<evidence type="ECO:0000256" key="7">
    <source>
        <dbReference type="RuleBase" id="RU363032"/>
    </source>
</evidence>
<dbReference type="Pfam" id="PF00528">
    <property type="entry name" value="BPD_transp_1"/>
    <property type="match status" value="1"/>
</dbReference>
<feature type="transmembrane region" description="Helical" evidence="7">
    <location>
        <begin position="106"/>
        <end position="129"/>
    </location>
</feature>
<evidence type="ECO:0000256" key="4">
    <source>
        <dbReference type="ARBA" id="ARBA00022692"/>
    </source>
</evidence>
<feature type="transmembrane region" description="Helical" evidence="7">
    <location>
        <begin position="242"/>
        <end position="268"/>
    </location>
</feature>
<evidence type="ECO:0000313" key="9">
    <source>
        <dbReference type="EMBL" id="KJF67931.1"/>
    </source>
</evidence>
<evidence type="ECO:0000256" key="5">
    <source>
        <dbReference type="ARBA" id="ARBA00022989"/>
    </source>
</evidence>
<comment type="caution">
    <text evidence="9">The sequence shown here is derived from an EMBL/GenBank/DDBJ whole genome shotgun (WGS) entry which is preliminary data.</text>
</comment>
<feature type="transmembrane region" description="Helical" evidence="7">
    <location>
        <begin position="12"/>
        <end position="30"/>
    </location>
</feature>
<dbReference type="PANTHER" id="PTHR43163">
    <property type="entry name" value="DIPEPTIDE TRANSPORT SYSTEM PERMEASE PROTEIN DPPB-RELATED"/>
    <property type="match status" value="1"/>
</dbReference>
<organism evidence="9 10">
    <name type="scientific">Rhizobium nepotum 39/7</name>
    <dbReference type="NCBI Taxonomy" id="1368418"/>
    <lineage>
        <taxon>Bacteria</taxon>
        <taxon>Pseudomonadati</taxon>
        <taxon>Pseudomonadota</taxon>
        <taxon>Alphaproteobacteria</taxon>
        <taxon>Hyphomicrobiales</taxon>
        <taxon>Rhizobiaceae</taxon>
        <taxon>Rhizobium/Agrobacterium group</taxon>
        <taxon>Rhizobium</taxon>
    </lineage>
</organism>
<comment type="subcellular location">
    <subcellularLocation>
        <location evidence="1 7">Cell membrane</location>
        <topology evidence="1 7">Multi-pass membrane protein</topology>
    </subcellularLocation>
</comment>
<feature type="transmembrane region" description="Helical" evidence="7">
    <location>
        <begin position="288"/>
        <end position="314"/>
    </location>
</feature>
<dbReference type="InterPro" id="IPR035906">
    <property type="entry name" value="MetI-like_sf"/>
</dbReference>
<evidence type="ECO:0000256" key="1">
    <source>
        <dbReference type="ARBA" id="ARBA00004651"/>
    </source>
</evidence>
<evidence type="ECO:0000259" key="8">
    <source>
        <dbReference type="PROSITE" id="PS50928"/>
    </source>
</evidence>
<sequence length="325" mass="35051">MSNIVTMIGRRIFLSLFILTLTSLIVFLGTEVLPGDALTATIPADEMAFYTEDQLAQMRAELGLDRSIPVRFFEVWHQLVTFDFGKTMVKREPVIDHIYHPMLNSAIMAGIALLVMLVIVITLGVLASLRSGKWLDTSITGATLFTYSMPDFVVSNIFVIVFAVWLGIVPAVIFAPTDAPALTILAAAILPVVALCVHGAAYQFRLLRAGMVEALNSDYVERARLAGIPSWRIAIKHALPSALIPMLNGTASFIAGLLAGSVVVEAVFKYPGAGGELLRAISQREIPTIQAIAFLAALAVVVSNLIADLAILALDPRVRMSARHG</sequence>
<keyword evidence="10" id="KW-1185">Reference proteome</keyword>
<keyword evidence="5 7" id="KW-1133">Transmembrane helix</keyword>
<dbReference type="PROSITE" id="PS50928">
    <property type="entry name" value="ABC_TM1"/>
    <property type="match status" value="1"/>
</dbReference>
<dbReference type="PANTHER" id="PTHR43163:SF3">
    <property type="entry name" value="PEPTIDE ABC TRANSPORTER PERMEASE PROTEIN"/>
    <property type="match status" value="1"/>
</dbReference>
<evidence type="ECO:0000256" key="2">
    <source>
        <dbReference type="ARBA" id="ARBA00022448"/>
    </source>
</evidence>
<name>A0ABR5CSW6_9HYPH</name>
<keyword evidence="6 7" id="KW-0472">Membrane</keyword>
<evidence type="ECO:0000256" key="6">
    <source>
        <dbReference type="ARBA" id="ARBA00023136"/>
    </source>
</evidence>
<dbReference type="SUPFAM" id="SSF161098">
    <property type="entry name" value="MetI-like"/>
    <property type="match status" value="1"/>
</dbReference>
<dbReference type="EMBL" id="JWJH01000008">
    <property type="protein sequence ID" value="KJF67931.1"/>
    <property type="molecule type" value="Genomic_DNA"/>
</dbReference>
<evidence type="ECO:0000313" key="10">
    <source>
        <dbReference type="Proteomes" id="UP000052068"/>
    </source>
</evidence>
<protein>
    <recommendedName>
        <fullName evidence="8">ABC transmembrane type-1 domain-containing protein</fullName>
    </recommendedName>
</protein>
<accession>A0ABR5CSW6</accession>
<keyword evidence="2 7" id="KW-0813">Transport</keyword>
<dbReference type="CDD" id="cd06261">
    <property type="entry name" value="TM_PBP2"/>
    <property type="match status" value="1"/>
</dbReference>
<evidence type="ECO:0000256" key="3">
    <source>
        <dbReference type="ARBA" id="ARBA00022475"/>
    </source>
</evidence>
<keyword evidence="3" id="KW-1003">Cell membrane</keyword>
<dbReference type="Proteomes" id="UP000052068">
    <property type="component" value="Unassembled WGS sequence"/>
</dbReference>
<keyword evidence="4 7" id="KW-0812">Transmembrane</keyword>
<gene>
    <name evidence="9" type="ORF">RS75_10770</name>
</gene>
<feature type="transmembrane region" description="Helical" evidence="7">
    <location>
        <begin position="181"/>
        <end position="201"/>
    </location>
</feature>
<dbReference type="RefSeq" id="WP_045020170.1">
    <property type="nucleotide sequence ID" value="NZ_JWJH01000008.1"/>
</dbReference>
<feature type="transmembrane region" description="Helical" evidence="7">
    <location>
        <begin position="153"/>
        <end position="175"/>
    </location>
</feature>
<proteinExistence type="inferred from homology"/>
<dbReference type="InterPro" id="IPR000515">
    <property type="entry name" value="MetI-like"/>
</dbReference>
<reference evidence="9 10" key="1">
    <citation type="submission" date="2015-03" db="EMBL/GenBank/DDBJ databases">
        <title>Draft Genome Sequences of Agrobacterium nepotum Strain 39/7T (= CFBP 7436T = LMG 26435T) and Agrobacterium sp. Strain KFB 330 (= CFBP 8308 = LMG 28674).</title>
        <authorList>
            <person name="Kuzmanovic N."/>
            <person name="Pulawska J."/>
            <person name="Obradovic A."/>
        </authorList>
    </citation>
    <scope>NUCLEOTIDE SEQUENCE [LARGE SCALE GENOMIC DNA]</scope>
    <source>
        <strain evidence="9 10">39/7</strain>
    </source>
</reference>